<dbReference type="Gene3D" id="1.10.10.10">
    <property type="entry name" value="Winged helix-like DNA-binding domain superfamily/Winged helix DNA-binding domain"/>
    <property type="match status" value="1"/>
</dbReference>
<dbReference type="SUPFAM" id="SSF46767">
    <property type="entry name" value="Methylated DNA-protein cysteine methyltransferase, C-terminal domain"/>
    <property type="match status" value="1"/>
</dbReference>
<dbReference type="GO" id="GO:0006281">
    <property type="term" value="P:DNA repair"/>
    <property type="evidence" value="ECO:0007669"/>
    <property type="project" value="InterPro"/>
</dbReference>
<dbReference type="Proteomes" id="UP000242560">
    <property type="component" value="Unassembled WGS sequence"/>
</dbReference>
<dbReference type="InterPro" id="IPR052520">
    <property type="entry name" value="ATL_DNA_repair"/>
</dbReference>
<evidence type="ECO:0000256" key="1">
    <source>
        <dbReference type="ARBA" id="ARBA00022763"/>
    </source>
</evidence>
<evidence type="ECO:0000259" key="2">
    <source>
        <dbReference type="Pfam" id="PF01035"/>
    </source>
</evidence>
<keyword evidence="3" id="KW-0808">Transferase</keyword>
<dbReference type="GO" id="GO:0008168">
    <property type="term" value="F:methyltransferase activity"/>
    <property type="evidence" value="ECO:0007669"/>
    <property type="project" value="UniProtKB-KW"/>
</dbReference>
<evidence type="ECO:0000313" key="4">
    <source>
        <dbReference type="Proteomes" id="UP000242560"/>
    </source>
</evidence>
<dbReference type="RefSeq" id="WP_089819940.1">
    <property type="nucleotide sequence ID" value="NZ_FORQ01000003.1"/>
</dbReference>
<keyword evidence="3" id="KW-0489">Methyltransferase</keyword>
<dbReference type="Pfam" id="PF01035">
    <property type="entry name" value="DNA_binding_1"/>
    <property type="match status" value="1"/>
</dbReference>
<evidence type="ECO:0000313" key="3">
    <source>
        <dbReference type="EMBL" id="SFI98081.1"/>
    </source>
</evidence>
<dbReference type="PANTHER" id="PTHR42942:SF1">
    <property type="entry name" value="ALKYLTRANSFERASE-LIKE PROTEIN 1"/>
    <property type="match status" value="1"/>
</dbReference>
<keyword evidence="4" id="KW-1185">Reference proteome</keyword>
<sequence length="101" mass="11448">MNDLFNKQVFEIINLIPKGRVTSYGAIAKAVGYPNHARHVGNALRDYDDDFPAHRVCNASGRITASCKRDFIGKLKAENIEVKEGKIQNFKNVFWNPLEEL</sequence>
<reference evidence="4" key="1">
    <citation type="submission" date="2016-10" db="EMBL/GenBank/DDBJ databases">
        <authorList>
            <person name="Varghese N."/>
            <person name="Submissions S."/>
        </authorList>
    </citation>
    <scope>NUCLEOTIDE SEQUENCE [LARGE SCALE GENOMIC DNA]</scope>
    <source>
        <strain evidence="4">DSM 22251</strain>
    </source>
</reference>
<dbReference type="GO" id="GO:0032259">
    <property type="term" value="P:methylation"/>
    <property type="evidence" value="ECO:0007669"/>
    <property type="project" value="UniProtKB-KW"/>
</dbReference>
<feature type="domain" description="Methylated-DNA-[protein]-cysteine S-methyltransferase DNA binding" evidence="2">
    <location>
        <begin position="5"/>
        <end position="66"/>
    </location>
</feature>
<dbReference type="EMBL" id="FORQ01000003">
    <property type="protein sequence ID" value="SFI98081.1"/>
    <property type="molecule type" value="Genomic_DNA"/>
</dbReference>
<dbReference type="CDD" id="cd06445">
    <property type="entry name" value="ATase"/>
    <property type="match status" value="1"/>
</dbReference>
<dbReference type="InterPro" id="IPR036388">
    <property type="entry name" value="WH-like_DNA-bd_sf"/>
</dbReference>
<dbReference type="AlphaFoldDB" id="A0A1I3MMD1"/>
<accession>A0A1I3MMD1</accession>
<proteinExistence type="predicted"/>
<dbReference type="InterPro" id="IPR036217">
    <property type="entry name" value="MethylDNA_cys_MeTrfase_DNAb"/>
</dbReference>
<organism evidence="3 4">
    <name type="scientific">Kaistella treverensis</name>
    <dbReference type="NCBI Taxonomy" id="631455"/>
    <lineage>
        <taxon>Bacteria</taxon>
        <taxon>Pseudomonadati</taxon>
        <taxon>Bacteroidota</taxon>
        <taxon>Flavobacteriia</taxon>
        <taxon>Flavobacteriales</taxon>
        <taxon>Weeksellaceae</taxon>
        <taxon>Chryseobacterium group</taxon>
        <taxon>Kaistella</taxon>
    </lineage>
</organism>
<keyword evidence="1" id="KW-0227">DNA damage</keyword>
<protein>
    <submittedName>
        <fullName evidence="3">Methylated-DNA-protein-cysteine methyltransferase related protein</fullName>
    </submittedName>
</protein>
<name>A0A1I3MMD1_9FLAO</name>
<dbReference type="InterPro" id="IPR014048">
    <property type="entry name" value="MethylDNA_cys_MeTrfase_DNA-bd"/>
</dbReference>
<gene>
    <name evidence="3" type="ORF">SAMN05421638_1677</name>
</gene>
<dbReference type="PANTHER" id="PTHR42942">
    <property type="entry name" value="6-O-METHYLGUANINE DNA METHYLTRANSFERASE"/>
    <property type="match status" value="1"/>
</dbReference>